<dbReference type="AlphaFoldDB" id="A0A420HIS7"/>
<proteinExistence type="predicted"/>
<organism evidence="1 2">
    <name type="scientific">Golovinomyces cichoracearum</name>
    <dbReference type="NCBI Taxonomy" id="62708"/>
    <lineage>
        <taxon>Eukaryota</taxon>
        <taxon>Fungi</taxon>
        <taxon>Dikarya</taxon>
        <taxon>Ascomycota</taxon>
        <taxon>Pezizomycotina</taxon>
        <taxon>Leotiomycetes</taxon>
        <taxon>Erysiphales</taxon>
        <taxon>Erysiphaceae</taxon>
        <taxon>Golovinomyces</taxon>
    </lineage>
</organism>
<comment type="caution">
    <text evidence="1">The sequence shown here is derived from an EMBL/GenBank/DDBJ whole genome shotgun (WGS) entry which is preliminary data.</text>
</comment>
<reference evidence="1 2" key="1">
    <citation type="journal article" date="2018" name="BMC Genomics">
        <title>Comparative genome analyses reveal sequence features reflecting distinct modes of host-adaptation between dicot and monocot powdery mildew.</title>
        <authorList>
            <person name="Wu Y."/>
            <person name="Ma X."/>
            <person name="Pan Z."/>
            <person name="Kale S.D."/>
            <person name="Song Y."/>
            <person name="King H."/>
            <person name="Zhang Q."/>
            <person name="Presley C."/>
            <person name="Deng X."/>
            <person name="Wei C.I."/>
            <person name="Xiao S."/>
        </authorList>
    </citation>
    <scope>NUCLEOTIDE SEQUENCE [LARGE SCALE GENOMIC DNA]</scope>
    <source>
        <strain evidence="1">UMSG3</strain>
    </source>
</reference>
<dbReference type="Proteomes" id="UP000283383">
    <property type="component" value="Unassembled WGS sequence"/>
</dbReference>
<gene>
    <name evidence="1" type="ORF">GcM3_189010</name>
</gene>
<protein>
    <submittedName>
        <fullName evidence="1">Uncharacterized protein</fullName>
    </submittedName>
</protein>
<name>A0A420HIS7_9PEZI</name>
<evidence type="ECO:0000313" key="1">
    <source>
        <dbReference type="EMBL" id="RKF57341.1"/>
    </source>
</evidence>
<dbReference type="EMBL" id="MCBQ01018917">
    <property type="protein sequence ID" value="RKF57341.1"/>
    <property type="molecule type" value="Genomic_DNA"/>
</dbReference>
<keyword evidence="2" id="KW-1185">Reference proteome</keyword>
<sequence length="68" mass="7569">MIFKNENFNDPGTRISLSNCRSYKLNINPALPKDDIGIRNPGQTLALHTIIAIIHNPIYKAISCYGVV</sequence>
<evidence type="ECO:0000313" key="2">
    <source>
        <dbReference type="Proteomes" id="UP000283383"/>
    </source>
</evidence>
<accession>A0A420HIS7</accession>